<sequence>MAIWLTLCGAILLVAYLLGSFPTGYIAVKQLKGIDIREIGSGSTGATNVLRTLGKGPGAFVLVLDCLKGVLAIALAYWLFNFASSQNLIPPTVDVKLWQPWIVTLIGLAAILGHSKSIFLGFTGGKSVATSLGILLAMSWQVGLATAGVFAVVVAISRIVSLSSIAGAIVVSIFMVIFHLPLPYVLFGVVGGLYVILRHRTNIERLLAGTEPKIGDKLPIEPEQTA</sequence>
<comment type="catalytic activity">
    <reaction evidence="10">
        <text>an acyl phosphate + sn-glycerol 3-phosphate = a 1-acyl-sn-glycero-3-phosphate + phosphate</text>
        <dbReference type="Rhea" id="RHEA:34075"/>
        <dbReference type="ChEBI" id="CHEBI:43474"/>
        <dbReference type="ChEBI" id="CHEBI:57597"/>
        <dbReference type="ChEBI" id="CHEBI:57970"/>
        <dbReference type="ChEBI" id="CHEBI:59918"/>
        <dbReference type="EC" id="2.3.1.275"/>
    </reaction>
</comment>
<feature type="transmembrane region" description="Helical" evidence="10">
    <location>
        <begin position="6"/>
        <end position="28"/>
    </location>
</feature>
<evidence type="ECO:0000256" key="6">
    <source>
        <dbReference type="ARBA" id="ARBA00023098"/>
    </source>
</evidence>
<dbReference type="AlphaFoldDB" id="A0A367QVB0"/>
<dbReference type="PANTHER" id="PTHR30309">
    <property type="entry name" value="INNER MEMBRANE PROTEIN YGIH"/>
    <property type="match status" value="1"/>
</dbReference>
<keyword evidence="6 10" id="KW-0443">Lipid metabolism</keyword>
<evidence type="ECO:0000256" key="1">
    <source>
        <dbReference type="ARBA" id="ARBA00022475"/>
    </source>
</evidence>
<dbReference type="GO" id="GO:0043772">
    <property type="term" value="F:acyl-phosphate glycerol-3-phosphate acyltransferase activity"/>
    <property type="evidence" value="ECO:0007669"/>
    <property type="project" value="UniProtKB-UniRule"/>
</dbReference>
<dbReference type="GO" id="GO:0005886">
    <property type="term" value="C:plasma membrane"/>
    <property type="evidence" value="ECO:0007669"/>
    <property type="project" value="UniProtKB-SubCell"/>
</dbReference>
<keyword evidence="8 10" id="KW-0594">Phospholipid biosynthesis</keyword>
<keyword evidence="7 10" id="KW-0472">Membrane</keyword>
<evidence type="ECO:0000256" key="10">
    <source>
        <dbReference type="HAMAP-Rule" id="MF_01043"/>
    </source>
</evidence>
<evidence type="ECO:0000313" key="11">
    <source>
        <dbReference type="EMBL" id="RCJ28055.1"/>
    </source>
</evidence>
<evidence type="ECO:0000256" key="3">
    <source>
        <dbReference type="ARBA" id="ARBA00022679"/>
    </source>
</evidence>
<keyword evidence="11" id="KW-0012">Acyltransferase</keyword>
<evidence type="ECO:0000256" key="8">
    <source>
        <dbReference type="ARBA" id="ARBA00023209"/>
    </source>
</evidence>
<dbReference type="PANTHER" id="PTHR30309:SF0">
    <property type="entry name" value="GLYCEROL-3-PHOSPHATE ACYLTRANSFERASE-RELATED"/>
    <property type="match status" value="1"/>
</dbReference>
<reference evidence="11" key="1">
    <citation type="submission" date="2016-04" db="EMBL/GenBank/DDBJ databases">
        <authorList>
            <person name="Tabuchi Yagui T.R."/>
        </authorList>
    </citation>
    <scope>NUCLEOTIDE SEQUENCE [LARGE SCALE GENOMIC DNA]</scope>
    <source>
        <strain evidence="11">NIES-26</strain>
    </source>
</reference>
<protein>
    <recommendedName>
        <fullName evidence="10">Glycerol-3-phosphate acyltransferase</fullName>
    </recommendedName>
    <alternativeName>
        <fullName evidence="10">Acyl-PO4 G3P acyltransferase</fullName>
    </alternativeName>
    <alternativeName>
        <fullName evidence="10">Acyl-phosphate--glycerol-3-phosphate acyltransferase</fullName>
    </alternativeName>
    <alternativeName>
        <fullName evidence="10">G3P acyltransferase</fullName>
        <shortName evidence="10">GPAT</shortName>
        <ecNumber evidence="10">2.3.1.275</ecNumber>
    </alternativeName>
    <alternativeName>
        <fullName evidence="10">Lysophosphatidic acid synthase</fullName>
        <shortName evidence="10">LPA synthase</shortName>
    </alternativeName>
</protein>
<feature type="transmembrane region" description="Helical" evidence="10">
    <location>
        <begin position="134"/>
        <end position="159"/>
    </location>
</feature>
<dbReference type="SMART" id="SM01207">
    <property type="entry name" value="G3P_acyltransf"/>
    <property type="match status" value="1"/>
</dbReference>
<dbReference type="Proteomes" id="UP000252107">
    <property type="component" value="Unassembled WGS sequence"/>
</dbReference>
<dbReference type="HAMAP" id="MF_01043">
    <property type="entry name" value="PlsY"/>
    <property type="match status" value="1"/>
</dbReference>
<keyword evidence="4 10" id="KW-0812">Transmembrane</keyword>
<dbReference type="UniPathway" id="UPA00085"/>
<dbReference type="InterPro" id="IPR003811">
    <property type="entry name" value="G3P_acylTferase_PlsY"/>
</dbReference>
<evidence type="ECO:0000313" key="12">
    <source>
        <dbReference type="Proteomes" id="UP000252107"/>
    </source>
</evidence>
<dbReference type="GO" id="GO:0008654">
    <property type="term" value="P:phospholipid biosynthetic process"/>
    <property type="evidence" value="ECO:0007669"/>
    <property type="project" value="UniProtKB-UniRule"/>
</dbReference>
<evidence type="ECO:0000256" key="5">
    <source>
        <dbReference type="ARBA" id="ARBA00022989"/>
    </source>
</evidence>
<comment type="subcellular location">
    <subcellularLocation>
        <location evidence="10">Cell membrane</location>
        <topology evidence="10">Multi-pass membrane protein</topology>
    </subcellularLocation>
</comment>
<accession>A0A367QVB0</accession>
<keyword evidence="1 10" id="KW-1003">Cell membrane</keyword>
<evidence type="ECO:0000256" key="4">
    <source>
        <dbReference type="ARBA" id="ARBA00022692"/>
    </source>
</evidence>
<keyword evidence="3 10" id="KW-0808">Transferase</keyword>
<evidence type="ECO:0000256" key="7">
    <source>
        <dbReference type="ARBA" id="ARBA00023136"/>
    </source>
</evidence>
<name>A0A367QVB0_9NOSO</name>
<feature type="transmembrane region" description="Helical" evidence="10">
    <location>
        <begin position="59"/>
        <end position="80"/>
    </location>
</feature>
<evidence type="ECO:0000256" key="2">
    <source>
        <dbReference type="ARBA" id="ARBA00022516"/>
    </source>
</evidence>
<comment type="pathway">
    <text evidence="10">Lipid metabolism; phospholipid metabolism.</text>
</comment>
<comment type="function">
    <text evidence="10">Catalyzes the transfer of an acyl group from acyl-phosphate (acyl-PO(4)) to glycerol-3-phosphate (G3P) to form lysophosphatidic acid (LPA). This enzyme utilizes acyl-phosphate as fatty acyl donor, but not acyl-CoA or acyl-ACP.</text>
</comment>
<comment type="caution">
    <text evidence="11">The sequence shown here is derived from an EMBL/GenBank/DDBJ whole genome shotgun (WGS) entry which is preliminary data.</text>
</comment>
<gene>
    <name evidence="10" type="primary">plsY</name>
    <name evidence="11" type="ORF">A6770_24525</name>
</gene>
<keyword evidence="2 10" id="KW-0444">Lipid biosynthesis</keyword>
<feature type="transmembrane region" description="Helical" evidence="10">
    <location>
        <begin position="165"/>
        <end position="197"/>
    </location>
</feature>
<dbReference type="EMBL" id="LXQD01000300">
    <property type="protein sequence ID" value="RCJ28055.1"/>
    <property type="molecule type" value="Genomic_DNA"/>
</dbReference>
<feature type="transmembrane region" description="Helical" evidence="10">
    <location>
        <begin position="100"/>
        <end position="122"/>
    </location>
</feature>
<comment type="subunit">
    <text evidence="10">Probably interacts with PlsX.</text>
</comment>
<dbReference type="Pfam" id="PF02660">
    <property type="entry name" value="G3P_acyltransf"/>
    <property type="match status" value="1"/>
</dbReference>
<comment type="similarity">
    <text evidence="10">Belongs to the PlsY family.</text>
</comment>
<organism evidence="11 12">
    <name type="scientific">Nostoc minutum NIES-26</name>
    <dbReference type="NCBI Taxonomy" id="1844469"/>
    <lineage>
        <taxon>Bacteria</taxon>
        <taxon>Bacillati</taxon>
        <taxon>Cyanobacteriota</taxon>
        <taxon>Cyanophyceae</taxon>
        <taxon>Nostocales</taxon>
        <taxon>Nostocaceae</taxon>
        <taxon>Nostoc</taxon>
    </lineage>
</organism>
<dbReference type="NCBIfam" id="TIGR00023">
    <property type="entry name" value="glycerol-3-phosphate 1-O-acyltransferase PlsY"/>
    <property type="match status" value="1"/>
</dbReference>
<keyword evidence="12" id="KW-1185">Reference proteome</keyword>
<proteinExistence type="inferred from homology"/>
<evidence type="ECO:0000256" key="9">
    <source>
        <dbReference type="ARBA" id="ARBA00023264"/>
    </source>
</evidence>
<keyword evidence="5 10" id="KW-1133">Transmembrane helix</keyword>
<dbReference type="EC" id="2.3.1.275" evidence="10"/>
<keyword evidence="9 10" id="KW-1208">Phospholipid metabolism</keyword>